<dbReference type="RefSeq" id="WP_184424653.1">
    <property type="nucleotide sequence ID" value="NZ_AP027362.1"/>
</dbReference>
<dbReference type="EMBL" id="JACHHU010000020">
    <property type="protein sequence ID" value="MBB6543878.1"/>
    <property type="molecule type" value="Genomic_DNA"/>
</dbReference>
<proteinExistence type="inferred from homology"/>
<dbReference type="InterPro" id="IPR008969">
    <property type="entry name" value="CarboxyPept-like_regulatory"/>
</dbReference>
<dbReference type="Proteomes" id="UP000537141">
    <property type="component" value="Unassembled WGS sequence"/>
</dbReference>
<dbReference type="SUPFAM" id="SSF56935">
    <property type="entry name" value="Porins"/>
    <property type="match status" value="1"/>
</dbReference>
<evidence type="ECO:0000256" key="6">
    <source>
        <dbReference type="ARBA" id="ARBA00023136"/>
    </source>
</evidence>
<sequence length="798" mass="88630">MLNKLVAASLLSLMYSQTGYAQEVIGKIKDLSGKPIVNAEVSLVGSSRVVKTDKNGQFSIDNLNRGVVELHVTAKSYSHKNQRLTIGEADLTEFELTLIPSVMEVIDVHATPLHSSNIESALPVNVLAADELRTKHASTLGETLKNEVGVHSSYYGPASSSPIIRGLDGPRVLITQNGLDVGDASRVGPDHAVSSDTANAQQVEVLRGPATLFYGSGAIGGVVNVVDNRVPQYLDDSVDYMVKHNDVADENEVSIAVNTSFNNFAFHLDGFWRNANNYNIPGNSESENHHEDGEHSEHEEANTGILLNSDGKASGFTLGSSYIFDSGYIGFSYGRTDRTYGIVGHSHTEHEHEDYHDETGEEIGHEEERVYADLSQNKFQMLSEWNINNAIIRQINSKIAFTDYQHKEIEHDVVGTVFTNDMLEARIDAYHQEFDGWKGAFTLHYKNTDFSAQGVEAFTPPSETESIAVAWLEEKHFDDVLIQLGARVEHISINVTSALNSGDFVGLLDEEYTFTPTSASLGLVWDYQPGYNLGVSAAISQRAPSAAELFSFGPHIGTSTYEIGALYQVEYHQGHQHNHFGLSDSQAEIETSYNLDLTWRKFEGDFGFVVSAFYNRINDYYYAQNTGLFFSEEHDHDHDHDEEETHEVGLPIYNYQQNDVNLYGIEAELVYQINNNVKATLFSDYIRASLVDGGNLPRIPPLRIGGLLNYQVDSYEAEVSVSRYNQQSRLAPLETHTDSYTMIDAHLNYYLQGVGDDLVLFIKANNLTNKEARVHSSFLKELAPLPGRGFTVGFRGSF</sequence>
<organism evidence="13 14">
    <name type="scientific">Thalassotalea piscium</name>
    <dbReference type="NCBI Taxonomy" id="1230533"/>
    <lineage>
        <taxon>Bacteria</taxon>
        <taxon>Pseudomonadati</taxon>
        <taxon>Pseudomonadota</taxon>
        <taxon>Gammaproteobacteria</taxon>
        <taxon>Alteromonadales</taxon>
        <taxon>Colwelliaceae</taxon>
        <taxon>Thalassotalea</taxon>
    </lineage>
</organism>
<dbReference type="SUPFAM" id="SSF49464">
    <property type="entry name" value="Carboxypeptidase regulatory domain-like"/>
    <property type="match status" value="1"/>
</dbReference>
<evidence type="ECO:0000313" key="13">
    <source>
        <dbReference type="EMBL" id="MBB6543878.1"/>
    </source>
</evidence>
<accession>A0A7X0NI89</accession>
<evidence type="ECO:0000256" key="3">
    <source>
        <dbReference type="ARBA" id="ARBA00022452"/>
    </source>
</evidence>
<evidence type="ECO:0000259" key="12">
    <source>
        <dbReference type="Pfam" id="PF07715"/>
    </source>
</evidence>
<gene>
    <name evidence="13" type="ORF">HNQ55_002401</name>
</gene>
<evidence type="ECO:0000256" key="4">
    <source>
        <dbReference type="ARBA" id="ARBA00022692"/>
    </source>
</evidence>
<feature type="signal peptide" evidence="10">
    <location>
        <begin position="1"/>
        <end position="21"/>
    </location>
</feature>
<dbReference type="AlphaFoldDB" id="A0A7X0NI89"/>
<evidence type="ECO:0000256" key="7">
    <source>
        <dbReference type="ARBA" id="ARBA00023237"/>
    </source>
</evidence>
<dbReference type="Gene3D" id="2.170.130.10">
    <property type="entry name" value="TonB-dependent receptor, plug domain"/>
    <property type="match status" value="1"/>
</dbReference>
<feature type="domain" description="TonB-dependent receptor plug" evidence="12">
    <location>
        <begin position="119"/>
        <end position="222"/>
    </location>
</feature>
<dbReference type="Gene3D" id="2.60.40.1120">
    <property type="entry name" value="Carboxypeptidase-like, regulatory domain"/>
    <property type="match status" value="1"/>
</dbReference>
<dbReference type="InterPro" id="IPR036942">
    <property type="entry name" value="Beta-barrel_TonB_sf"/>
</dbReference>
<dbReference type="PROSITE" id="PS52016">
    <property type="entry name" value="TONB_DEPENDENT_REC_3"/>
    <property type="match status" value="1"/>
</dbReference>
<dbReference type="PANTHER" id="PTHR30069">
    <property type="entry name" value="TONB-DEPENDENT OUTER MEMBRANE RECEPTOR"/>
    <property type="match status" value="1"/>
</dbReference>
<name>A0A7X0NI89_9GAMM</name>
<reference evidence="13 14" key="1">
    <citation type="submission" date="2020-08" db="EMBL/GenBank/DDBJ databases">
        <title>Genomic Encyclopedia of Type Strains, Phase IV (KMG-IV): sequencing the most valuable type-strain genomes for metagenomic binning, comparative biology and taxonomic classification.</title>
        <authorList>
            <person name="Goeker M."/>
        </authorList>
    </citation>
    <scope>NUCLEOTIDE SEQUENCE [LARGE SCALE GENOMIC DNA]</scope>
    <source>
        <strain evidence="13 14">DSM 26287</strain>
    </source>
</reference>
<dbReference type="PANTHER" id="PTHR30069:SF40">
    <property type="entry name" value="TONB-DEPENDENT RECEPTOR NMB0964-RELATED"/>
    <property type="match status" value="1"/>
</dbReference>
<dbReference type="Pfam" id="PF07715">
    <property type="entry name" value="Plug"/>
    <property type="match status" value="1"/>
</dbReference>
<keyword evidence="4 8" id="KW-0812">Transmembrane</keyword>
<comment type="similarity">
    <text evidence="8 9">Belongs to the TonB-dependent receptor family.</text>
</comment>
<evidence type="ECO:0000313" key="14">
    <source>
        <dbReference type="Proteomes" id="UP000537141"/>
    </source>
</evidence>
<dbReference type="GO" id="GO:0015344">
    <property type="term" value="F:siderophore uptake transmembrane transporter activity"/>
    <property type="evidence" value="ECO:0007669"/>
    <property type="project" value="TreeGrafter"/>
</dbReference>
<comment type="caution">
    <text evidence="13">The sequence shown here is derived from an EMBL/GenBank/DDBJ whole genome shotgun (WGS) entry which is preliminary data.</text>
</comment>
<evidence type="ECO:0000256" key="10">
    <source>
        <dbReference type="SAM" id="SignalP"/>
    </source>
</evidence>
<keyword evidence="14" id="KW-1185">Reference proteome</keyword>
<dbReference type="InterPro" id="IPR000531">
    <property type="entry name" value="Beta-barrel_TonB"/>
</dbReference>
<keyword evidence="7 8" id="KW-0998">Cell outer membrane</keyword>
<keyword evidence="13" id="KW-0675">Receptor</keyword>
<keyword evidence="2 8" id="KW-0813">Transport</keyword>
<evidence type="ECO:0000256" key="9">
    <source>
        <dbReference type="RuleBase" id="RU003357"/>
    </source>
</evidence>
<keyword evidence="5 9" id="KW-0798">TonB box</keyword>
<dbReference type="InterPro" id="IPR037066">
    <property type="entry name" value="Plug_dom_sf"/>
</dbReference>
<evidence type="ECO:0000256" key="1">
    <source>
        <dbReference type="ARBA" id="ARBA00004571"/>
    </source>
</evidence>
<comment type="subcellular location">
    <subcellularLocation>
        <location evidence="1 8">Cell outer membrane</location>
        <topology evidence="1 8">Multi-pass membrane protein</topology>
    </subcellularLocation>
</comment>
<dbReference type="Pfam" id="PF13620">
    <property type="entry name" value="CarboxypepD_reg"/>
    <property type="match status" value="1"/>
</dbReference>
<dbReference type="GO" id="GO:0044718">
    <property type="term" value="P:siderophore transmembrane transport"/>
    <property type="evidence" value="ECO:0007669"/>
    <property type="project" value="TreeGrafter"/>
</dbReference>
<dbReference type="InterPro" id="IPR012910">
    <property type="entry name" value="Plug_dom"/>
</dbReference>
<dbReference type="InterPro" id="IPR039426">
    <property type="entry name" value="TonB-dep_rcpt-like"/>
</dbReference>
<dbReference type="GO" id="GO:0009279">
    <property type="term" value="C:cell outer membrane"/>
    <property type="evidence" value="ECO:0007669"/>
    <property type="project" value="UniProtKB-SubCell"/>
</dbReference>
<keyword evidence="6 8" id="KW-0472">Membrane</keyword>
<keyword evidence="10" id="KW-0732">Signal</keyword>
<evidence type="ECO:0000256" key="5">
    <source>
        <dbReference type="ARBA" id="ARBA00023077"/>
    </source>
</evidence>
<evidence type="ECO:0000259" key="11">
    <source>
        <dbReference type="Pfam" id="PF00593"/>
    </source>
</evidence>
<evidence type="ECO:0000256" key="8">
    <source>
        <dbReference type="PROSITE-ProRule" id="PRU01360"/>
    </source>
</evidence>
<feature type="domain" description="TonB-dependent receptor-like beta-barrel" evidence="11">
    <location>
        <begin position="313"/>
        <end position="767"/>
    </location>
</feature>
<dbReference type="Gene3D" id="2.40.170.20">
    <property type="entry name" value="TonB-dependent receptor, beta-barrel domain"/>
    <property type="match status" value="1"/>
</dbReference>
<keyword evidence="3 8" id="KW-1134">Transmembrane beta strand</keyword>
<evidence type="ECO:0000256" key="2">
    <source>
        <dbReference type="ARBA" id="ARBA00022448"/>
    </source>
</evidence>
<dbReference type="Pfam" id="PF00593">
    <property type="entry name" value="TonB_dep_Rec_b-barrel"/>
    <property type="match status" value="1"/>
</dbReference>
<feature type="chain" id="PRO_5031439457" evidence="10">
    <location>
        <begin position="22"/>
        <end position="798"/>
    </location>
</feature>
<protein>
    <submittedName>
        <fullName evidence="13">Iron complex outermembrane receptor protein</fullName>
    </submittedName>
</protein>